<comment type="caution">
    <text evidence="4">The sequence shown here is derived from an EMBL/GenBank/DDBJ whole genome shotgun (WGS) entry which is preliminary data.</text>
</comment>
<dbReference type="InterPro" id="IPR036085">
    <property type="entry name" value="PAZ_dom_sf"/>
</dbReference>
<evidence type="ECO:0000313" key="4">
    <source>
        <dbReference type="EMBL" id="CAF9903300.1"/>
    </source>
</evidence>
<dbReference type="PROSITE" id="PS50822">
    <property type="entry name" value="PIWI"/>
    <property type="match status" value="1"/>
</dbReference>
<dbReference type="CDD" id="cd02846">
    <property type="entry name" value="PAZ_argonaute_like"/>
    <property type="match status" value="1"/>
</dbReference>
<dbReference type="PROSITE" id="PS50821">
    <property type="entry name" value="PAZ"/>
    <property type="match status" value="1"/>
</dbReference>
<evidence type="ECO:0000313" key="5">
    <source>
        <dbReference type="Proteomes" id="UP000664521"/>
    </source>
</evidence>
<dbReference type="SMART" id="SM00950">
    <property type="entry name" value="Piwi"/>
    <property type="match status" value="1"/>
</dbReference>
<feature type="domain" description="Piwi" evidence="3">
    <location>
        <begin position="650"/>
        <end position="973"/>
    </location>
</feature>
<dbReference type="Gene3D" id="2.170.260.10">
    <property type="entry name" value="paz domain"/>
    <property type="match status" value="1"/>
</dbReference>
<feature type="region of interest" description="Disordered" evidence="1">
    <location>
        <begin position="1"/>
        <end position="150"/>
    </location>
</feature>
<dbReference type="Gene3D" id="3.30.420.10">
    <property type="entry name" value="Ribonuclease H-like superfamily/Ribonuclease H"/>
    <property type="match status" value="1"/>
</dbReference>
<dbReference type="Gene3D" id="3.40.50.2300">
    <property type="match status" value="1"/>
</dbReference>
<evidence type="ECO:0000259" key="2">
    <source>
        <dbReference type="PROSITE" id="PS50821"/>
    </source>
</evidence>
<proteinExistence type="predicted"/>
<feature type="compositionally biased region" description="Low complexity" evidence="1">
    <location>
        <begin position="1"/>
        <end position="10"/>
    </location>
</feature>
<dbReference type="Pfam" id="PF02171">
    <property type="entry name" value="Piwi"/>
    <property type="match status" value="1"/>
</dbReference>
<dbReference type="InterPro" id="IPR003165">
    <property type="entry name" value="Piwi"/>
</dbReference>
<sequence length="1006" mass="112441">MPSSSSSRNSSFHHGVNKTKEQLPERPSGSQKGSSSVTIASERGQNRQTAPAREANTEVGRRGPSEGLPARMREISPIPQLNVHPRSGSNPRNPSSSRKFFDERDGRSSPMISNGPSPSKMDGLTNDTKGDATLRQGKKDPSKASALLNGNNNLQNSTVLAWQLTQTMDSDANLWCYKIEPTESSKNGAVAEPQRQTSVEYLLMAKLVGTKGCIFTDYQNYVVSTSPLGEHFKPKASECIPIELRLISKIPWSTMLKFLDSAKLPEDSTREALIGFFNVLICQIYGSQKSNHPEQNSFKVLDVEHTESSQKQHLDSVIRDFSAEDPKNLRRLETYLKGRQVQVPYQKRANSTHNSKDSAGKRIVGLARVDDARDSKVPWPPKVSKYGASSDHVSFFVRPNRKSKIATASPSRAEITNRYATVAEYFEKNKNQRLEYPDLPVINVGTRRKPVYLPPELCELKGSNTISEMDHHELEALARAVDIRDLLGSRDIQRDSLGPGLKLPSSLNASNCCVSVTVASMLRSCRLLESPKIKYGEGKSIDTTCGSWGTKLLYFAKDQKRQPRRLAILRFSPSQNAKAIEKEEEILRNETLKSGSLRSKLSKYGILLDVNTPIGTITLQGEKLNKAEQENIHQKLKALAYPEVGPKPDAVLVVLPKKERSVYDCVKHQCDVVLGIQSLCVIAFQLTSEADGYYSQVGLKFNLKCKGQNQVLEPPNTSSSTLKTTMIVGFDTMVPPIGTGEGAKSIATMVASIDQSLSRWPASVEVLAEKPIHKVFEEQLQGRVDYWKSKNGKYPRNIIIYLNGSTARTGQAFLEKSSEIETLLGKITKSECPSLTFIAVSKDHNAKFRTPESLTRNPEAQEIPAKPVLVRTREREKDETWEFVIQGHKPMKKKEYEEAISQRSALKANQATLPVRYSVLKNGFFTQHQARMDLENLTHEMCYLSGHATSYVTETLPIHYVGLLCRRIHSYVRPWYYPRNGVALREELLQTTVQPHQAIADTMYYV</sequence>
<name>A0A8H3ECV2_9LECA</name>
<keyword evidence="5" id="KW-1185">Reference proteome</keyword>
<dbReference type="InterPro" id="IPR012337">
    <property type="entry name" value="RNaseH-like_sf"/>
</dbReference>
<accession>A0A8H3ECV2</accession>
<dbReference type="InterPro" id="IPR036397">
    <property type="entry name" value="RNaseH_sf"/>
</dbReference>
<evidence type="ECO:0008006" key="6">
    <source>
        <dbReference type="Google" id="ProtNLM"/>
    </source>
</evidence>
<dbReference type="PANTHER" id="PTHR22891">
    <property type="entry name" value="EUKARYOTIC TRANSLATION INITIATION FACTOR 2C"/>
    <property type="match status" value="1"/>
</dbReference>
<organism evidence="4 5">
    <name type="scientific">Heterodermia speciosa</name>
    <dbReference type="NCBI Taxonomy" id="116794"/>
    <lineage>
        <taxon>Eukaryota</taxon>
        <taxon>Fungi</taxon>
        <taxon>Dikarya</taxon>
        <taxon>Ascomycota</taxon>
        <taxon>Pezizomycotina</taxon>
        <taxon>Lecanoromycetes</taxon>
        <taxon>OSLEUM clade</taxon>
        <taxon>Lecanoromycetidae</taxon>
        <taxon>Caliciales</taxon>
        <taxon>Physciaceae</taxon>
        <taxon>Heterodermia</taxon>
    </lineage>
</organism>
<dbReference type="Proteomes" id="UP000664521">
    <property type="component" value="Unassembled WGS sequence"/>
</dbReference>
<dbReference type="Pfam" id="PF02170">
    <property type="entry name" value="PAZ"/>
    <property type="match status" value="1"/>
</dbReference>
<dbReference type="EMBL" id="CAJPDS010000001">
    <property type="protein sequence ID" value="CAF9903300.1"/>
    <property type="molecule type" value="Genomic_DNA"/>
</dbReference>
<evidence type="ECO:0000259" key="3">
    <source>
        <dbReference type="PROSITE" id="PS50822"/>
    </source>
</evidence>
<feature type="domain" description="PAZ" evidence="2">
    <location>
        <begin position="316"/>
        <end position="462"/>
    </location>
</feature>
<dbReference type="OrthoDB" id="5349200at2759"/>
<gene>
    <name evidence="4" type="ORF">HETSPECPRED_000202</name>
</gene>
<dbReference type="InterPro" id="IPR003100">
    <property type="entry name" value="PAZ_dom"/>
</dbReference>
<feature type="compositionally biased region" description="Basic and acidic residues" evidence="1">
    <location>
        <begin position="55"/>
        <end position="64"/>
    </location>
</feature>
<dbReference type="GO" id="GO:0003723">
    <property type="term" value="F:RNA binding"/>
    <property type="evidence" value="ECO:0007669"/>
    <property type="project" value="InterPro"/>
</dbReference>
<protein>
    <recommendedName>
        <fullName evidence="6">Piwi domain-containing protein</fullName>
    </recommendedName>
</protein>
<reference evidence="4" key="1">
    <citation type="submission" date="2021-03" db="EMBL/GenBank/DDBJ databases">
        <authorList>
            <person name="Tagirdzhanova G."/>
        </authorList>
    </citation>
    <scope>NUCLEOTIDE SEQUENCE</scope>
</reference>
<evidence type="ECO:0000256" key="1">
    <source>
        <dbReference type="SAM" id="MobiDB-lite"/>
    </source>
</evidence>
<dbReference type="AlphaFoldDB" id="A0A8H3ECV2"/>
<feature type="compositionally biased region" description="Polar residues" evidence="1">
    <location>
        <begin position="28"/>
        <end position="39"/>
    </location>
</feature>
<feature type="compositionally biased region" description="Low complexity" evidence="1">
    <location>
        <begin position="85"/>
        <end position="98"/>
    </location>
</feature>
<dbReference type="SUPFAM" id="SSF53098">
    <property type="entry name" value="Ribonuclease H-like"/>
    <property type="match status" value="1"/>
</dbReference>
<feature type="compositionally biased region" description="Basic and acidic residues" evidence="1">
    <location>
        <begin position="128"/>
        <end position="142"/>
    </location>
</feature>
<dbReference type="SUPFAM" id="SSF101690">
    <property type="entry name" value="PAZ domain"/>
    <property type="match status" value="1"/>
</dbReference>